<dbReference type="Proteomes" id="UP000810292">
    <property type="component" value="Unassembled WGS sequence"/>
</dbReference>
<protein>
    <submittedName>
        <fullName evidence="1">TatD family hydrolase</fullName>
    </submittedName>
</protein>
<proteinExistence type="predicted"/>
<dbReference type="SUPFAM" id="SSF51556">
    <property type="entry name" value="Metallo-dependent hydrolases"/>
    <property type="match status" value="1"/>
</dbReference>
<accession>A0A9D9NCN2</accession>
<name>A0A9D9NCN2_9SPIO</name>
<evidence type="ECO:0000313" key="2">
    <source>
        <dbReference type="Proteomes" id="UP000810292"/>
    </source>
</evidence>
<dbReference type="Gene3D" id="3.20.20.140">
    <property type="entry name" value="Metal-dependent hydrolases"/>
    <property type="match status" value="1"/>
</dbReference>
<dbReference type="EMBL" id="JADIMF010000061">
    <property type="protein sequence ID" value="MBO8468902.1"/>
    <property type="molecule type" value="Genomic_DNA"/>
</dbReference>
<dbReference type="PANTHER" id="PTHR46124">
    <property type="entry name" value="D-AMINOACYL-TRNA DEACYLASE"/>
    <property type="match status" value="1"/>
</dbReference>
<dbReference type="AlphaFoldDB" id="A0A9D9NCN2"/>
<dbReference type="InterPro" id="IPR001130">
    <property type="entry name" value="TatD-like"/>
</dbReference>
<dbReference type="PANTHER" id="PTHR46124:SF2">
    <property type="entry name" value="D-AMINOACYL-TRNA DEACYLASE"/>
    <property type="match status" value="1"/>
</dbReference>
<dbReference type="InterPro" id="IPR032466">
    <property type="entry name" value="Metal_Hydrolase"/>
</dbReference>
<sequence>MFDSHAHIGEITDKALVCSSSCDEYDKLQPFRYKAAGILPGCPFNDFSAMKTYAEQGWAIGEIGLDKRFSDIEVQAEIFRKALSIAADCNSFVILHVVRAYDRALHEIKHYGIKRFMVHGFSSSYEIAEDIIKAGGMISLSPKAERLKSFGRLLSLPFVTETDMKTGEEEMIVLKAWNEKLSAVTGIDIEKRSEEMMKEALSE</sequence>
<gene>
    <name evidence="1" type="ORF">IAA72_03860</name>
</gene>
<comment type="caution">
    <text evidence="1">The sequence shown here is derived from an EMBL/GenBank/DDBJ whole genome shotgun (WGS) entry which is preliminary data.</text>
</comment>
<dbReference type="Pfam" id="PF01026">
    <property type="entry name" value="TatD_DNase"/>
    <property type="match status" value="1"/>
</dbReference>
<organism evidence="1 2">
    <name type="scientific">Candidatus Ornithospirochaeta stercoravium</name>
    <dbReference type="NCBI Taxonomy" id="2840897"/>
    <lineage>
        <taxon>Bacteria</taxon>
        <taxon>Pseudomonadati</taxon>
        <taxon>Spirochaetota</taxon>
        <taxon>Spirochaetia</taxon>
        <taxon>Spirochaetales</taxon>
        <taxon>Spirochaetaceae</taxon>
        <taxon>Spirochaetaceae incertae sedis</taxon>
        <taxon>Candidatus Ornithospirochaeta</taxon>
    </lineage>
</organism>
<evidence type="ECO:0000313" key="1">
    <source>
        <dbReference type="EMBL" id="MBO8468902.1"/>
    </source>
</evidence>
<reference evidence="1" key="1">
    <citation type="submission" date="2020-10" db="EMBL/GenBank/DDBJ databases">
        <authorList>
            <person name="Gilroy R."/>
        </authorList>
    </citation>
    <scope>NUCLEOTIDE SEQUENCE</scope>
    <source>
        <strain evidence="1">14700</strain>
    </source>
</reference>
<reference evidence="1" key="2">
    <citation type="journal article" date="2021" name="PeerJ">
        <title>Extensive microbial diversity within the chicken gut microbiome revealed by metagenomics and culture.</title>
        <authorList>
            <person name="Gilroy R."/>
            <person name="Ravi A."/>
            <person name="Getino M."/>
            <person name="Pursley I."/>
            <person name="Horton D.L."/>
            <person name="Alikhan N.F."/>
            <person name="Baker D."/>
            <person name="Gharbi K."/>
            <person name="Hall N."/>
            <person name="Watson M."/>
            <person name="Adriaenssens E.M."/>
            <person name="Foster-Nyarko E."/>
            <person name="Jarju S."/>
            <person name="Secka A."/>
            <person name="Antonio M."/>
            <person name="Oren A."/>
            <person name="Chaudhuri R.R."/>
            <person name="La Ragione R."/>
            <person name="Hildebrand F."/>
            <person name="Pallen M.J."/>
        </authorList>
    </citation>
    <scope>NUCLEOTIDE SEQUENCE</scope>
    <source>
        <strain evidence="1">14700</strain>
    </source>
</reference>
<keyword evidence="1" id="KW-0378">Hydrolase</keyword>
<dbReference type="GO" id="GO:0016788">
    <property type="term" value="F:hydrolase activity, acting on ester bonds"/>
    <property type="evidence" value="ECO:0007669"/>
    <property type="project" value="InterPro"/>
</dbReference>